<evidence type="ECO:0000256" key="8">
    <source>
        <dbReference type="SAM" id="MobiDB-lite"/>
    </source>
</evidence>
<evidence type="ECO:0000256" key="1">
    <source>
        <dbReference type="ARBA" id="ARBA00004123"/>
    </source>
</evidence>
<dbReference type="OMA" id="RYKPLCK"/>
<evidence type="ECO:0000259" key="9">
    <source>
        <dbReference type="SMART" id="SM00479"/>
    </source>
</evidence>
<reference evidence="10 11" key="1">
    <citation type="submission" date="2015-08" db="EMBL/GenBank/DDBJ databases">
        <title>Ancestral chromatin configuration constrains chromatin evolution on differentiating sex chromosomes in Drosophila.</title>
        <authorList>
            <person name="Zhou Q."/>
            <person name="Bachtrog D."/>
        </authorList>
    </citation>
    <scope>NUCLEOTIDE SEQUENCE [LARGE SCALE GENOMIC DNA]</scope>
    <source>
        <tissue evidence="10">Whole larvae</tissue>
    </source>
</reference>
<dbReference type="InterPro" id="IPR012337">
    <property type="entry name" value="RNaseH-like_sf"/>
</dbReference>
<feature type="region of interest" description="Disordered" evidence="8">
    <location>
        <begin position="1"/>
        <end position="48"/>
    </location>
</feature>
<comment type="subcellular location">
    <subcellularLocation>
        <location evidence="1">Nucleus</location>
    </subcellularLocation>
</comment>
<dbReference type="GO" id="GO:0006364">
    <property type="term" value="P:rRNA processing"/>
    <property type="evidence" value="ECO:0007669"/>
    <property type="project" value="InterPro"/>
</dbReference>
<dbReference type="Proteomes" id="UP000494163">
    <property type="component" value="Chromosome 3L"/>
</dbReference>
<dbReference type="GO" id="GO:0003676">
    <property type="term" value="F:nucleic acid binding"/>
    <property type="evidence" value="ECO:0007669"/>
    <property type="project" value="InterPro"/>
</dbReference>
<dbReference type="PANTHER" id="PTHR12801:SF158">
    <property type="entry name" value="RNA EXONUCLEASE 4"/>
    <property type="match status" value="1"/>
</dbReference>
<evidence type="ECO:0000256" key="7">
    <source>
        <dbReference type="ARBA" id="ARBA00023242"/>
    </source>
</evidence>
<proteinExistence type="inferred from homology"/>
<dbReference type="SMART" id="SM00479">
    <property type="entry name" value="EXOIII"/>
    <property type="match status" value="1"/>
</dbReference>
<dbReference type="InterPro" id="IPR037431">
    <property type="entry name" value="REX4_DEDDh_dom"/>
</dbReference>
<comment type="similarity">
    <text evidence="2">Belongs to the REXO4 family.</text>
</comment>
<evidence type="ECO:0000256" key="3">
    <source>
        <dbReference type="ARBA" id="ARBA00016937"/>
    </source>
</evidence>
<feature type="compositionally biased region" description="Polar residues" evidence="8">
    <location>
        <begin position="1"/>
        <end position="21"/>
    </location>
</feature>
<keyword evidence="7" id="KW-0539">Nucleus</keyword>
<dbReference type="GO" id="GO:0005634">
    <property type="term" value="C:nucleus"/>
    <property type="evidence" value="ECO:0007669"/>
    <property type="project" value="UniProtKB-SubCell"/>
</dbReference>
<accession>A0A0M4F108</accession>
<keyword evidence="4" id="KW-0540">Nuclease</keyword>
<dbReference type="SUPFAM" id="SSF53098">
    <property type="entry name" value="Ribonuclease H-like"/>
    <property type="match status" value="1"/>
</dbReference>
<dbReference type="Gene3D" id="3.30.420.10">
    <property type="entry name" value="Ribonuclease H-like superfamily/Ribonuclease H"/>
    <property type="match status" value="1"/>
</dbReference>
<feature type="domain" description="Exonuclease" evidence="9">
    <location>
        <begin position="61"/>
        <end position="223"/>
    </location>
</feature>
<protein>
    <recommendedName>
        <fullName evidence="3">RNA exonuclease 4</fullName>
    </recommendedName>
</protein>
<dbReference type="STRING" id="30019.A0A0M4F108"/>
<evidence type="ECO:0000256" key="2">
    <source>
        <dbReference type="ARBA" id="ARBA00010489"/>
    </source>
</evidence>
<organism evidence="10 11">
    <name type="scientific">Drosophila busckii</name>
    <name type="common">Fruit fly</name>
    <dbReference type="NCBI Taxonomy" id="30019"/>
    <lineage>
        <taxon>Eukaryota</taxon>
        <taxon>Metazoa</taxon>
        <taxon>Ecdysozoa</taxon>
        <taxon>Arthropoda</taxon>
        <taxon>Hexapoda</taxon>
        <taxon>Insecta</taxon>
        <taxon>Pterygota</taxon>
        <taxon>Neoptera</taxon>
        <taxon>Endopterygota</taxon>
        <taxon>Diptera</taxon>
        <taxon>Brachycera</taxon>
        <taxon>Muscomorpha</taxon>
        <taxon>Ephydroidea</taxon>
        <taxon>Drosophilidae</taxon>
        <taxon>Drosophila</taxon>
    </lineage>
</organism>
<gene>
    <name evidence="10" type="ORF">Dbus_chr3Lg1686</name>
</gene>
<dbReference type="Pfam" id="PF00929">
    <property type="entry name" value="RNase_T"/>
    <property type="match status" value="1"/>
</dbReference>
<evidence type="ECO:0000256" key="4">
    <source>
        <dbReference type="ARBA" id="ARBA00022722"/>
    </source>
</evidence>
<dbReference type="GO" id="GO:0008408">
    <property type="term" value="F:3'-5' exonuclease activity"/>
    <property type="evidence" value="ECO:0007669"/>
    <property type="project" value="InterPro"/>
</dbReference>
<dbReference type="InterPro" id="IPR036397">
    <property type="entry name" value="RNaseH_sf"/>
</dbReference>
<sequence>MERLQVQQPNVSRRSAGTNWQAAMGKGSENEEQPSSAAEESKEPLTKSARMRLKRKAQNNRFLAMDCEMVGIGPSGVDDMLARVSVVNRVGEVLLDKHVKPQEAVTDYRTSVSGIRPSDIAKGEDFHKVQAEVVKLLQGKILVGHALRNDLAVLKIKHPMTHMRDTSRYKPLCRIVSNGHTPSLKRLTLAVLGMEIQTGEHDSVEDARAAMGIYNRIATDWEKYVEKRQRQM</sequence>
<evidence type="ECO:0000313" key="10">
    <source>
        <dbReference type="EMBL" id="ALC44520.1"/>
    </source>
</evidence>
<dbReference type="SMR" id="A0A0M4F108"/>
<dbReference type="FunFam" id="3.30.420.10:FF:000007">
    <property type="entry name" value="Interferon-stimulated exonuclease gene 20"/>
    <property type="match status" value="1"/>
</dbReference>
<keyword evidence="11" id="KW-1185">Reference proteome</keyword>
<dbReference type="AlphaFoldDB" id="A0A0M4F108"/>
<dbReference type="EMBL" id="CP012525">
    <property type="protein sequence ID" value="ALC44520.1"/>
    <property type="molecule type" value="Genomic_DNA"/>
</dbReference>
<dbReference type="InterPro" id="IPR013520">
    <property type="entry name" value="Ribonucl_H"/>
</dbReference>
<keyword evidence="6" id="KW-0269">Exonuclease</keyword>
<dbReference type="PANTHER" id="PTHR12801">
    <property type="entry name" value="RNA EXONUCLEASE REXO1 / RECO3 FAMILY MEMBER-RELATED"/>
    <property type="match status" value="1"/>
</dbReference>
<dbReference type="CDD" id="cd06144">
    <property type="entry name" value="REX4_like"/>
    <property type="match status" value="1"/>
</dbReference>
<evidence type="ECO:0000256" key="6">
    <source>
        <dbReference type="ARBA" id="ARBA00022839"/>
    </source>
</evidence>
<evidence type="ECO:0000313" key="11">
    <source>
        <dbReference type="Proteomes" id="UP000494163"/>
    </source>
</evidence>
<keyword evidence="5" id="KW-0378">Hydrolase</keyword>
<evidence type="ECO:0000256" key="5">
    <source>
        <dbReference type="ARBA" id="ARBA00022801"/>
    </source>
</evidence>
<dbReference type="InterPro" id="IPR047021">
    <property type="entry name" value="REXO1/3/4-like"/>
</dbReference>
<name>A0A0M4F108_DROBS</name>
<dbReference type="OrthoDB" id="8191639at2759"/>